<sequence>MEKKFEFSFNNKRVRVWFILVIPFILLSIVLSFLLPRGYHLIPVLIPVIVISTYWIWVLLQRKSRRM</sequence>
<keyword evidence="1" id="KW-1133">Transmembrane helix</keyword>
<feature type="transmembrane region" description="Helical" evidence="1">
    <location>
        <begin position="16"/>
        <end position="35"/>
    </location>
</feature>
<dbReference type="EMBL" id="CP022437">
    <property type="protein sequence ID" value="ASN05406.1"/>
    <property type="molecule type" value="Genomic_DNA"/>
</dbReference>
<name>A0A221MCK8_9BACI</name>
<evidence type="ECO:0008006" key="4">
    <source>
        <dbReference type="Google" id="ProtNLM"/>
    </source>
</evidence>
<reference evidence="2 3" key="1">
    <citation type="journal article" date="2003" name="Int. J. Syst. Evol. Microbiol.">
        <title>Virgibacillus carmonensis sp. nov., Virgibacillus necropolis sp. nov. and Virgibacillus picturae sp. nov., three novel species isolated from deteriorated mural paintings, transfer of the species of the genus salibacillus to Virgibacillus, as Virgibacillus marismortui comb. nov. and Virgibacillus salexigens comb. nov., and emended description of the genus Virgibacillus.</title>
        <authorList>
            <person name="Heyrman J."/>
            <person name="Logan N.A."/>
            <person name="Busse H.J."/>
            <person name="Balcaen A."/>
            <person name="Lebbe L."/>
            <person name="Rodriguez-Diaz M."/>
            <person name="Swings J."/>
            <person name="De Vos P."/>
        </authorList>
    </citation>
    <scope>NUCLEOTIDE SEQUENCE [LARGE SCALE GENOMIC DNA]</scope>
    <source>
        <strain evidence="2 3">LMG 19488</strain>
    </source>
</reference>
<keyword evidence="1" id="KW-0812">Transmembrane</keyword>
<dbReference type="KEGG" id="vne:CFK40_10480"/>
<evidence type="ECO:0000313" key="2">
    <source>
        <dbReference type="EMBL" id="ASN05406.1"/>
    </source>
</evidence>
<keyword evidence="3" id="KW-1185">Reference proteome</keyword>
<evidence type="ECO:0000313" key="3">
    <source>
        <dbReference type="Proteomes" id="UP000204391"/>
    </source>
</evidence>
<dbReference type="AlphaFoldDB" id="A0A221MCK8"/>
<dbReference type="Proteomes" id="UP000204391">
    <property type="component" value="Chromosome"/>
</dbReference>
<evidence type="ECO:0000256" key="1">
    <source>
        <dbReference type="SAM" id="Phobius"/>
    </source>
</evidence>
<feature type="transmembrane region" description="Helical" evidence="1">
    <location>
        <begin position="41"/>
        <end position="60"/>
    </location>
</feature>
<organism evidence="2 3">
    <name type="scientific">Virgibacillus necropolis</name>
    <dbReference type="NCBI Taxonomy" id="163877"/>
    <lineage>
        <taxon>Bacteria</taxon>
        <taxon>Bacillati</taxon>
        <taxon>Bacillota</taxon>
        <taxon>Bacilli</taxon>
        <taxon>Bacillales</taxon>
        <taxon>Bacillaceae</taxon>
        <taxon>Virgibacillus</taxon>
    </lineage>
</organism>
<protein>
    <recommendedName>
        <fullName evidence="4">Permease</fullName>
    </recommendedName>
</protein>
<gene>
    <name evidence="2" type="ORF">CFK40_10480</name>
</gene>
<proteinExistence type="predicted"/>
<accession>A0A221MCK8</accession>
<keyword evidence="1" id="KW-0472">Membrane</keyword>